<proteinExistence type="inferred from homology"/>
<feature type="transmembrane region" description="Helical" evidence="2">
    <location>
        <begin position="57"/>
        <end position="74"/>
    </location>
</feature>
<dbReference type="InterPro" id="IPR050882">
    <property type="entry name" value="Prepilin_peptidase/N-MTase"/>
</dbReference>
<evidence type="ECO:0000313" key="4">
    <source>
        <dbReference type="EMBL" id="RJG16293.1"/>
    </source>
</evidence>
<sequence length="177" mass="18098">MSTLTSLDLFLIALVLAASVHDLVERKIPNRLIGCGLLSAAVLHLASGIPFSLLSTGLAGLAVGFAVFFPLYCVRGMAAGDVKLMAMAGAFTGPVLALEIALAAFCIGGLMALAIVLARGLLRATLANMRALLRPLYMRLTGAPATGELLAVPSVGGMPYGVAIAAATMLVLVLRHG</sequence>
<dbReference type="Gene3D" id="1.20.120.1220">
    <property type="match status" value="1"/>
</dbReference>
<evidence type="ECO:0000256" key="1">
    <source>
        <dbReference type="ARBA" id="ARBA00005801"/>
    </source>
</evidence>
<evidence type="ECO:0000256" key="2">
    <source>
        <dbReference type="SAM" id="Phobius"/>
    </source>
</evidence>
<keyword evidence="2" id="KW-0812">Transmembrane</keyword>
<dbReference type="Pfam" id="PF01478">
    <property type="entry name" value="Peptidase_A24"/>
    <property type="match status" value="1"/>
</dbReference>
<dbReference type="InterPro" id="IPR000045">
    <property type="entry name" value="Prepilin_IV_endopep_pep"/>
</dbReference>
<feature type="transmembrane region" description="Helical" evidence="2">
    <location>
        <begin position="95"/>
        <end position="122"/>
    </location>
</feature>
<dbReference type="GO" id="GO:0005886">
    <property type="term" value="C:plasma membrane"/>
    <property type="evidence" value="ECO:0007669"/>
    <property type="project" value="TreeGrafter"/>
</dbReference>
<accession>A0A418XUH0</accession>
<evidence type="ECO:0000313" key="5">
    <source>
        <dbReference type="Proteomes" id="UP000284006"/>
    </source>
</evidence>
<dbReference type="GO" id="GO:0004190">
    <property type="term" value="F:aspartic-type endopeptidase activity"/>
    <property type="evidence" value="ECO:0007669"/>
    <property type="project" value="InterPro"/>
</dbReference>
<dbReference type="Proteomes" id="UP000284006">
    <property type="component" value="Unassembled WGS sequence"/>
</dbReference>
<keyword evidence="2" id="KW-1133">Transmembrane helix</keyword>
<dbReference type="PANTHER" id="PTHR30487">
    <property type="entry name" value="TYPE 4 PREPILIN-LIKE PROTEINS LEADER PEPTIDE-PROCESSING ENZYME"/>
    <property type="match status" value="1"/>
</dbReference>
<keyword evidence="5" id="KW-1185">Reference proteome</keyword>
<comment type="similarity">
    <text evidence="1">Belongs to the peptidase A24 family.</text>
</comment>
<dbReference type="GO" id="GO:0006465">
    <property type="term" value="P:signal peptide processing"/>
    <property type="evidence" value="ECO:0007669"/>
    <property type="project" value="TreeGrafter"/>
</dbReference>
<feature type="domain" description="Prepilin type IV endopeptidase peptidase" evidence="3">
    <location>
        <begin position="9"/>
        <end position="113"/>
    </location>
</feature>
<dbReference type="PANTHER" id="PTHR30487:SF0">
    <property type="entry name" value="PREPILIN LEADER PEPTIDASE_N-METHYLTRANSFERASE-RELATED"/>
    <property type="match status" value="1"/>
</dbReference>
<comment type="caution">
    <text evidence="4">The sequence shown here is derived from an EMBL/GenBank/DDBJ whole genome shotgun (WGS) entry which is preliminary data.</text>
</comment>
<keyword evidence="2" id="KW-0472">Membrane</keyword>
<dbReference type="OrthoDB" id="5508079at2"/>
<dbReference type="EMBL" id="QYUP01000109">
    <property type="protein sequence ID" value="RJG16293.1"/>
    <property type="molecule type" value="Genomic_DNA"/>
</dbReference>
<evidence type="ECO:0000259" key="3">
    <source>
        <dbReference type="Pfam" id="PF01478"/>
    </source>
</evidence>
<feature type="transmembrane region" description="Helical" evidence="2">
    <location>
        <begin position="157"/>
        <end position="174"/>
    </location>
</feature>
<dbReference type="RefSeq" id="WP_119810854.1">
    <property type="nucleotide sequence ID" value="NZ_QYUP01000109.1"/>
</dbReference>
<organism evidence="4 5">
    <name type="scientific">Massilia cavernae</name>
    <dbReference type="NCBI Taxonomy" id="2320864"/>
    <lineage>
        <taxon>Bacteria</taxon>
        <taxon>Pseudomonadati</taxon>
        <taxon>Pseudomonadota</taxon>
        <taxon>Betaproteobacteria</taxon>
        <taxon>Burkholderiales</taxon>
        <taxon>Oxalobacteraceae</taxon>
        <taxon>Telluria group</taxon>
        <taxon>Massilia</taxon>
    </lineage>
</organism>
<reference evidence="4 5" key="1">
    <citation type="submission" date="2018-09" db="EMBL/GenBank/DDBJ databases">
        <authorList>
            <person name="Zhu H."/>
        </authorList>
    </citation>
    <scope>NUCLEOTIDE SEQUENCE [LARGE SCALE GENOMIC DNA]</scope>
    <source>
        <strain evidence="4 5">K1S02-61</strain>
    </source>
</reference>
<gene>
    <name evidence="4" type="ORF">D3872_11265</name>
</gene>
<dbReference type="AlphaFoldDB" id="A0A418XUH0"/>
<protein>
    <recommendedName>
        <fullName evidence="3">Prepilin type IV endopeptidase peptidase domain-containing protein</fullName>
    </recommendedName>
</protein>
<name>A0A418XUH0_9BURK</name>